<protein>
    <recommendedName>
        <fullName evidence="4">BrnA antitoxin of type II toxin-antitoxin system</fullName>
    </recommendedName>
</protein>
<organism evidence="2 3">
    <name type="scientific">Labrys miyagiensis</name>
    <dbReference type="NCBI Taxonomy" id="346912"/>
    <lineage>
        <taxon>Bacteria</taxon>
        <taxon>Pseudomonadati</taxon>
        <taxon>Pseudomonadota</taxon>
        <taxon>Alphaproteobacteria</taxon>
        <taxon>Hyphomicrobiales</taxon>
        <taxon>Xanthobacteraceae</taxon>
        <taxon>Labrys</taxon>
    </lineage>
</organism>
<dbReference type="EMBL" id="BSPC01000007">
    <property type="protein sequence ID" value="GLS17993.1"/>
    <property type="molecule type" value="Genomic_DNA"/>
</dbReference>
<dbReference type="RefSeq" id="WP_284310822.1">
    <property type="nucleotide sequence ID" value="NZ_BSPC01000007.1"/>
</dbReference>
<name>A0ABQ6CEA8_9HYPH</name>
<evidence type="ECO:0000256" key="1">
    <source>
        <dbReference type="SAM" id="MobiDB-lite"/>
    </source>
</evidence>
<comment type="caution">
    <text evidence="2">The sequence shown here is derived from an EMBL/GenBank/DDBJ whole genome shotgun (WGS) entry which is preliminary data.</text>
</comment>
<sequence length="76" mass="8514">MSFEQVGIADSAPPAASAEELERNVTARLRPSMKSKERITLQLDIDVISMFRATGRGWQTRMNAALREWLGPPWAV</sequence>
<proteinExistence type="predicted"/>
<gene>
    <name evidence="2" type="ORF">GCM10007874_10090</name>
</gene>
<evidence type="ECO:0008006" key="4">
    <source>
        <dbReference type="Google" id="ProtNLM"/>
    </source>
</evidence>
<evidence type="ECO:0000313" key="2">
    <source>
        <dbReference type="EMBL" id="GLS17993.1"/>
    </source>
</evidence>
<feature type="region of interest" description="Disordered" evidence="1">
    <location>
        <begin position="1"/>
        <end position="21"/>
    </location>
</feature>
<reference evidence="3" key="1">
    <citation type="journal article" date="2019" name="Int. J. Syst. Evol. Microbiol.">
        <title>The Global Catalogue of Microorganisms (GCM) 10K type strain sequencing project: providing services to taxonomists for standard genome sequencing and annotation.</title>
        <authorList>
            <consortium name="The Broad Institute Genomics Platform"/>
            <consortium name="The Broad Institute Genome Sequencing Center for Infectious Disease"/>
            <person name="Wu L."/>
            <person name="Ma J."/>
        </authorList>
    </citation>
    <scope>NUCLEOTIDE SEQUENCE [LARGE SCALE GENOMIC DNA]</scope>
    <source>
        <strain evidence="3">NBRC 101365</strain>
    </source>
</reference>
<dbReference type="InterPro" id="IPR025528">
    <property type="entry name" value="BrnA_antitoxin"/>
</dbReference>
<accession>A0ABQ6CEA8</accession>
<keyword evidence="3" id="KW-1185">Reference proteome</keyword>
<evidence type="ECO:0000313" key="3">
    <source>
        <dbReference type="Proteomes" id="UP001156882"/>
    </source>
</evidence>
<dbReference type="Proteomes" id="UP001156882">
    <property type="component" value="Unassembled WGS sequence"/>
</dbReference>
<dbReference type="Pfam" id="PF14384">
    <property type="entry name" value="BrnA_antitoxin"/>
    <property type="match status" value="1"/>
</dbReference>